<feature type="domain" description="D-isomer specific 2-hydroxyacid dehydrogenase NAD-binding" evidence="3">
    <location>
        <begin position="15"/>
        <end position="91"/>
    </location>
</feature>
<dbReference type="InterPro" id="IPR029752">
    <property type="entry name" value="D-isomer_DH_CS1"/>
</dbReference>
<organism evidence="4 5">
    <name type="scientific">Phaeovulum vinaykumarii</name>
    <dbReference type="NCBI Taxonomy" id="407234"/>
    <lineage>
        <taxon>Bacteria</taxon>
        <taxon>Pseudomonadati</taxon>
        <taxon>Pseudomonadota</taxon>
        <taxon>Alphaproteobacteria</taxon>
        <taxon>Rhodobacterales</taxon>
        <taxon>Paracoccaceae</taxon>
        <taxon>Phaeovulum</taxon>
    </lineage>
</organism>
<keyword evidence="1" id="KW-0560">Oxidoreductase</keyword>
<proteinExistence type="predicted"/>
<dbReference type="STRING" id="407234.SAMN05421795_10649"/>
<dbReference type="InterPro" id="IPR006140">
    <property type="entry name" value="D-isomer_DH_NAD-bd"/>
</dbReference>
<dbReference type="PANTHER" id="PTHR10996">
    <property type="entry name" value="2-HYDROXYACID DEHYDROGENASE-RELATED"/>
    <property type="match status" value="1"/>
</dbReference>
<dbReference type="AlphaFoldDB" id="A0A1N7M8B2"/>
<name>A0A1N7M8B2_9RHOB</name>
<evidence type="ECO:0000256" key="2">
    <source>
        <dbReference type="ARBA" id="ARBA00023027"/>
    </source>
</evidence>
<dbReference type="SUPFAM" id="SSF51735">
    <property type="entry name" value="NAD(P)-binding Rossmann-fold domains"/>
    <property type="match status" value="1"/>
</dbReference>
<evidence type="ECO:0000313" key="5">
    <source>
        <dbReference type="Proteomes" id="UP000186098"/>
    </source>
</evidence>
<keyword evidence="2" id="KW-0520">NAD</keyword>
<protein>
    <submittedName>
        <fullName evidence="4">D-isomer specific 2-hydroxyacid dehydrogenase, NAD binding domain</fullName>
    </submittedName>
</protein>
<gene>
    <name evidence="4" type="ORF">SAMN05421795_10649</name>
</gene>
<dbReference type="GO" id="GO:0016618">
    <property type="term" value="F:hydroxypyruvate reductase [NAD(P)H] activity"/>
    <property type="evidence" value="ECO:0007669"/>
    <property type="project" value="TreeGrafter"/>
</dbReference>
<dbReference type="Gene3D" id="3.40.50.720">
    <property type="entry name" value="NAD(P)-binding Rossmann-like Domain"/>
    <property type="match status" value="1"/>
</dbReference>
<dbReference type="InterPro" id="IPR050223">
    <property type="entry name" value="D-isomer_2-hydroxyacid_DH"/>
</dbReference>
<keyword evidence="5" id="KW-1185">Reference proteome</keyword>
<dbReference type="GO" id="GO:0051287">
    <property type="term" value="F:NAD binding"/>
    <property type="evidence" value="ECO:0007669"/>
    <property type="project" value="InterPro"/>
</dbReference>
<sequence>MCARAIGRCGGEYPLQRKVSGARAGILGLGRIGREIADRLAAFKMEIHYHSRARKDTPGWIYHADPVSLAKAVDFLVVALVGGPATRGYVSRPFRPGGIC</sequence>
<dbReference type="EMBL" id="FTOM01000006">
    <property type="protein sequence ID" value="SIS82314.1"/>
    <property type="molecule type" value="Genomic_DNA"/>
</dbReference>
<reference evidence="5" key="1">
    <citation type="submission" date="2017-01" db="EMBL/GenBank/DDBJ databases">
        <authorList>
            <person name="Varghese N."/>
            <person name="Submissions S."/>
        </authorList>
    </citation>
    <scope>NUCLEOTIDE SEQUENCE [LARGE SCALE GENOMIC DNA]</scope>
    <source>
        <strain evidence="5">DSM 18714</strain>
    </source>
</reference>
<dbReference type="GO" id="GO:0005829">
    <property type="term" value="C:cytosol"/>
    <property type="evidence" value="ECO:0007669"/>
    <property type="project" value="TreeGrafter"/>
</dbReference>
<dbReference type="PROSITE" id="PS00065">
    <property type="entry name" value="D_2_HYDROXYACID_DH_1"/>
    <property type="match status" value="1"/>
</dbReference>
<accession>A0A1N7M8B2</accession>
<evidence type="ECO:0000313" key="4">
    <source>
        <dbReference type="EMBL" id="SIS82314.1"/>
    </source>
</evidence>
<dbReference type="Pfam" id="PF02826">
    <property type="entry name" value="2-Hacid_dh_C"/>
    <property type="match status" value="1"/>
</dbReference>
<evidence type="ECO:0000256" key="1">
    <source>
        <dbReference type="ARBA" id="ARBA00023002"/>
    </source>
</evidence>
<evidence type="ECO:0000259" key="3">
    <source>
        <dbReference type="Pfam" id="PF02826"/>
    </source>
</evidence>
<dbReference type="InterPro" id="IPR036291">
    <property type="entry name" value="NAD(P)-bd_dom_sf"/>
</dbReference>
<dbReference type="Proteomes" id="UP000186098">
    <property type="component" value="Unassembled WGS sequence"/>
</dbReference>
<dbReference type="GO" id="GO:0030267">
    <property type="term" value="F:glyoxylate reductase (NADPH) activity"/>
    <property type="evidence" value="ECO:0007669"/>
    <property type="project" value="TreeGrafter"/>
</dbReference>
<dbReference type="PANTHER" id="PTHR10996:SF178">
    <property type="entry name" value="2-HYDROXYACID DEHYDROGENASE YGL185C-RELATED"/>
    <property type="match status" value="1"/>
</dbReference>